<dbReference type="PANTHER" id="PTHR30489">
    <property type="entry name" value="LIPOPROTEIN-RELEASING SYSTEM TRANSMEMBRANE PROTEIN LOLE"/>
    <property type="match status" value="1"/>
</dbReference>
<sequence length="399" mass="42557">MSCLILAWRDLRFNAGMSSCIVLALCAVLTPLLIIFGLRTGVLAHLEANLTSSPVNLELKLTGNYQLKPDFIKALQQDPAVAFVVPLTRSLSVGCNLRAPHGRLSGVSAIPTAAGDPLLVAAHLPPATDDSAIYVSASVAQKAQLQVGDSVTLSVQRELEGKQQAARASFEVKGILSRALLPTDSILVTVPVILAMEDYRDGFEPAIFSDNSKPNTTRQYFAKVRLYARDIYAVEPLVERLEQAGISTHSKIAQISELKAINRALSAIVQVITAVTLVGGIGALWGLLSAALALKRESFAMLRLMGFTPGMVYLTAWLESLILGLCGVAISALLCKLGSLILQQLFAAILGGSQLSFLTLAQWGYFALGALVVLTLLTLGAVKRQLLAQTPAAIMRRGE</sequence>
<feature type="transmembrane region" description="Helical" evidence="7">
    <location>
        <begin position="15"/>
        <end position="38"/>
    </location>
</feature>
<dbReference type="EMBL" id="JAHLFG010000094">
    <property type="protein sequence ID" value="MBU3827521.1"/>
    <property type="molecule type" value="Genomic_DNA"/>
</dbReference>
<comment type="subcellular location">
    <subcellularLocation>
        <location evidence="1">Cell membrane</location>
        <topology evidence="1">Multi-pass membrane protein</topology>
    </subcellularLocation>
</comment>
<accession>A0A9E2KQ34</accession>
<evidence type="ECO:0000256" key="6">
    <source>
        <dbReference type="ARBA" id="ARBA00023136"/>
    </source>
</evidence>
<evidence type="ECO:0000256" key="5">
    <source>
        <dbReference type="ARBA" id="ARBA00022989"/>
    </source>
</evidence>
<evidence type="ECO:0000256" key="1">
    <source>
        <dbReference type="ARBA" id="ARBA00004651"/>
    </source>
</evidence>
<keyword evidence="3" id="KW-1003">Cell membrane</keyword>
<feature type="domain" description="ABC3 transporter permease C-terminal" evidence="8">
    <location>
        <begin position="271"/>
        <end position="381"/>
    </location>
</feature>
<dbReference type="Proteomes" id="UP000824150">
    <property type="component" value="Unassembled WGS sequence"/>
</dbReference>
<feature type="transmembrane region" description="Helical" evidence="7">
    <location>
        <begin position="363"/>
        <end position="382"/>
    </location>
</feature>
<gene>
    <name evidence="9" type="ORF">IAA31_08575</name>
</gene>
<proteinExistence type="inferred from homology"/>
<comment type="caution">
    <text evidence="9">The sequence shown here is derived from an EMBL/GenBank/DDBJ whole genome shotgun (WGS) entry which is preliminary data.</text>
</comment>
<feature type="transmembrane region" description="Helical" evidence="7">
    <location>
        <begin position="267"/>
        <end position="294"/>
    </location>
</feature>
<feature type="transmembrane region" description="Helical" evidence="7">
    <location>
        <begin position="314"/>
        <end position="333"/>
    </location>
</feature>
<evidence type="ECO:0000313" key="10">
    <source>
        <dbReference type="Proteomes" id="UP000824150"/>
    </source>
</evidence>
<evidence type="ECO:0000256" key="4">
    <source>
        <dbReference type="ARBA" id="ARBA00022692"/>
    </source>
</evidence>
<keyword evidence="5 7" id="KW-1133">Transmembrane helix</keyword>
<evidence type="ECO:0000256" key="3">
    <source>
        <dbReference type="ARBA" id="ARBA00022475"/>
    </source>
</evidence>
<dbReference type="GO" id="GO:0098797">
    <property type="term" value="C:plasma membrane protein complex"/>
    <property type="evidence" value="ECO:0007669"/>
    <property type="project" value="TreeGrafter"/>
</dbReference>
<name>A0A9E2KQ34_9GAMM</name>
<reference evidence="9" key="2">
    <citation type="submission" date="2021-04" db="EMBL/GenBank/DDBJ databases">
        <authorList>
            <person name="Gilroy R."/>
        </authorList>
    </citation>
    <scope>NUCLEOTIDE SEQUENCE</scope>
    <source>
        <strain evidence="9">687</strain>
    </source>
</reference>
<keyword evidence="6 7" id="KW-0472">Membrane</keyword>
<organism evidence="9 10">
    <name type="scientific">Candidatus Anaerobiospirillum merdipullorum</name>
    <dbReference type="NCBI Taxonomy" id="2838450"/>
    <lineage>
        <taxon>Bacteria</taxon>
        <taxon>Pseudomonadati</taxon>
        <taxon>Pseudomonadota</taxon>
        <taxon>Gammaproteobacteria</taxon>
        <taxon>Aeromonadales</taxon>
        <taxon>Succinivibrionaceae</taxon>
        <taxon>Anaerobiospirillum</taxon>
    </lineage>
</organism>
<evidence type="ECO:0000256" key="2">
    <source>
        <dbReference type="ARBA" id="ARBA00005236"/>
    </source>
</evidence>
<evidence type="ECO:0000256" key="7">
    <source>
        <dbReference type="SAM" id="Phobius"/>
    </source>
</evidence>
<dbReference type="Pfam" id="PF02687">
    <property type="entry name" value="FtsX"/>
    <property type="match status" value="1"/>
</dbReference>
<comment type="similarity">
    <text evidence="2">Belongs to the ABC-4 integral membrane protein family. LolC/E subfamily.</text>
</comment>
<keyword evidence="4 7" id="KW-0812">Transmembrane</keyword>
<dbReference type="GO" id="GO:0044874">
    <property type="term" value="P:lipoprotein localization to outer membrane"/>
    <property type="evidence" value="ECO:0007669"/>
    <property type="project" value="TreeGrafter"/>
</dbReference>
<reference evidence="9" key="1">
    <citation type="journal article" date="2021" name="PeerJ">
        <title>Extensive microbial diversity within the chicken gut microbiome revealed by metagenomics and culture.</title>
        <authorList>
            <person name="Gilroy R."/>
            <person name="Ravi A."/>
            <person name="Getino M."/>
            <person name="Pursley I."/>
            <person name="Horton D.L."/>
            <person name="Alikhan N.F."/>
            <person name="Baker D."/>
            <person name="Gharbi K."/>
            <person name="Hall N."/>
            <person name="Watson M."/>
            <person name="Adriaenssens E.M."/>
            <person name="Foster-Nyarko E."/>
            <person name="Jarju S."/>
            <person name="Secka A."/>
            <person name="Antonio M."/>
            <person name="Oren A."/>
            <person name="Chaudhuri R.R."/>
            <person name="La Ragione R."/>
            <person name="Hildebrand F."/>
            <person name="Pallen M.J."/>
        </authorList>
    </citation>
    <scope>NUCLEOTIDE SEQUENCE</scope>
    <source>
        <strain evidence="9">687</strain>
    </source>
</reference>
<protein>
    <recommendedName>
        <fullName evidence="8">ABC3 transporter permease C-terminal domain-containing protein</fullName>
    </recommendedName>
</protein>
<evidence type="ECO:0000259" key="8">
    <source>
        <dbReference type="Pfam" id="PF02687"/>
    </source>
</evidence>
<dbReference type="AlphaFoldDB" id="A0A9E2KQ34"/>
<dbReference type="InterPro" id="IPR003838">
    <property type="entry name" value="ABC3_permease_C"/>
</dbReference>
<dbReference type="InterPro" id="IPR051447">
    <property type="entry name" value="Lipoprotein-release_system"/>
</dbReference>
<evidence type="ECO:0000313" key="9">
    <source>
        <dbReference type="EMBL" id="MBU3827521.1"/>
    </source>
</evidence>
<dbReference type="PANTHER" id="PTHR30489:SF0">
    <property type="entry name" value="LIPOPROTEIN-RELEASING SYSTEM TRANSMEMBRANE PROTEIN LOLE"/>
    <property type="match status" value="1"/>
</dbReference>